<gene>
    <name evidence="2" type="primary">GLEAN_08625</name>
    <name evidence="2" type="ORF">TcasGA2_TC008625</name>
</gene>
<sequence length="87" mass="9926">MHHYIKCSCYQNYYTLIKSVSAVRPVTIALQPDSSLPRKHMRRLSSSRLQRHHYVPGDAAAAPSERIPHTPRIRAANAYKIPCHAYA</sequence>
<dbReference type="AlphaFoldDB" id="D6WTJ4"/>
<dbReference type="Proteomes" id="UP000007266">
    <property type="component" value="Linkage group 7"/>
</dbReference>
<dbReference type="HOGENOM" id="CLU_2486260_0_0_1"/>
<name>D6WTJ4_TRICA</name>
<protein>
    <submittedName>
        <fullName evidence="2">Uncharacterized protein</fullName>
    </submittedName>
</protein>
<reference evidence="2 3" key="1">
    <citation type="journal article" date="2008" name="Nature">
        <title>The genome of the model beetle and pest Tribolium castaneum.</title>
        <authorList>
            <consortium name="Tribolium Genome Sequencing Consortium"/>
            <person name="Richards S."/>
            <person name="Gibbs R.A."/>
            <person name="Weinstock G.M."/>
            <person name="Brown S.J."/>
            <person name="Denell R."/>
            <person name="Beeman R.W."/>
            <person name="Gibbs R."/>
            <person name="Beeman R.W."/>
            <person name="Brown S.J."/>
            <person name="Bucher G."/>
            <person name="Friedrich M."/>
            <person name="Grimmelikhuijzen C.J."/>
            <person name="Klingler M."/>
            <person name="Lorenzen M."/>
            <person name="Richards S."/>
            <person name="Roth S."/>
            <person name="Schroder R."/>
            <person name="Tautz D."/>
            <person name="Zdobnov E.M."/>
            <person name="Muzny D."/>
            <person name="Gibbs R.A."/>
            <person name="Weinstock G.M."/>
            <person name="Attaway T."/>
            <person name="Bell S."/>
            <person name="Buhay C.J."/>
            <person name="Chandrabose M.N."/>
            <person name="Chavez D."/>
            <person name="Clerk-Blankenburg K.P."/>
            <person name="Cree A."/>
            <person name="Dao M."/>
            <person name="Davis C."/>
            <person name="Chacko J."/>
            <person name="Dinh H."/>
            <person name="Dugan-Rocha S."/>
            <person name="Fowler G."/>
            <person name="Garner T.T."/>
            <person name="Garnes J."/>
            <person name="Gnirke A."/>
            <person name="Hawes A."/>
            <person name="Hernandez J."/>
            <person name="Hines S."/>
            <person name="Holder M."/>
            <person name="Hume J."/>
            <person name="Jhangiani S.N."/>
            <person name="Joshi V."/>
            <person name="Khan Z.M."/>
            <person name="Jackson L."/>
            <person name="Kovar C."/>
            <person name="Kowis A."/>
            <person name="Lee S."/>
            <person name="Lewis L.R."/>
            <person name="Margolis J."/>
            <person name="Morgan M."/>
            <person name="Nazareth L.V."/>
            <person name="Nguyen N."/>
            <person name="Okwuonu G."/>
            <person name="Parker D."/>
            <person name="Richards S."/>
            <person name="Ruiz S.J."/>
            <person name="Santibanez J."/>
            <person name="Savard J."/>
            <person name="Scherer S.E."/>
            <person name="Schneider B."/>
            <person name="Sodergren E."/>
            <person name="Tautz D."/>
            <person name="Vattahil S."/>
            <person name="Villasana D."/>
            <person name="White C.S."/>
            <person name="Wright R."/>
            <person name="Park Y."/>
            <person name="Beeman R.W."/>
            <person name="Lord J."/>
            <person name="Oppert B."/>
            <person name="Lorenzen M."/>
            <person name="Brown S."/>
            <person name="Wang L."/>
            <person name="Savard J."/>
            <person name="Tautz D."/>
            <person name="Richards S."/>
            <person name="Weinstock G."/>
            <person name="Gibbs R.A."/>
            <person name="Liu Y."/>
            <person name="Worley K."/>
            <person name="Weinstock G."/>
            <person name="Elsik C.G."/>
            <person name="Reese J.T."/>
            <person name="Elhaik E."/>
            <person name="Landan G."/>
            <person name="Graur D."/>
            <person name="Arensburger P."/>
            <person name="Atkinson P."/>
            <person name="Beeman R.W."/>
            <person name="Beidler J."/>
            <person name="Brown S.J."/>
            <person name="Demuth J.P."/>
            <person name="Drury D.W."/>
            <person name="Du Y.Z."/>
            <person name="Fujiwara H."/>
            <person name="Lorenzen M."/>
            <person name="Maselli V."/>
            <person name="Osanai M."/>
            <person name="Park Y."/>
            <person name="Robertson H.M."/>
            <person name="Tu Z."/>
            <person name="Wang J.J."/>
            <person name="Wang S."/>
            <person name="Richards S."/>
            <person name="Song H."/>
            <person name="Zhang L."/>
            <person name="Sodergren E."/>
            <person name="Werner D."/>
            <person name="Stanke M."/>
            <person name="Morgenstern B."/>
            <person name="Solovyev V."/>
            <person name="Kosarev P."/>
            <person name="Brown G."/>
            <person name="Chen H.C."/>
            <person name="Ermolaeva O."/>
            <person name="Hlavina W."/>
            <person name="Kapustin Y."/>
            <person name="Kiryutin B."/>
            <person name="Kitts P."/>
            <person name="Maglott D."/>
            <person name="Pruitt K."/>
            <person name="Sapojnikov V."/>
            <person name="Souvorov A."/>
            <person name="Mackey A.J."/>
            <person name="Waterhouse R.M."/>
            <person name="Wyder S."/>
            <person name="Zdobnov E.M."/>
            <person name="Zdobnov E.M."/>
            <person name="Wyder S."/>
            <person name="Kriventseva E.V."/>
            <person name="Kadowaki T."/>
            <person name="Bork P."/>
            <person name="Aranda M."/>
            <person name="Bao R."/>
            <person name="Beermann A."/>
            <person name="Berns N."/>
            <person name="Bolognesi R."/>
            <person name="Bonneton F."/>
            <person name="Bopp D."/>
            <person name="Brown S.J."/>
            <person name="Bucher G."/>
            <person name="Butts T."/>
            <person name="Chaumot A."/>
            <person name="Denell R.E."/>
            <person name="Ferrier D.E."/>
            <person name="Friedrich M."/>
            <person name="Gordon C.M."/>
            <person name="Jindra M."/>
            <person name="Klingler M."/>
            <person name="Lan Q."/>
            <person name="Lattorff H.M."/>
            <person name="Laudet V."/>
            <person name="von Levetsow C."/>
            <person name="Liu Z."/>
            <person name="Lutz R."/>
            <person name="Lynch J.A."/>
            <person name="da Fonseca R.N."/>
            <person name="Posnien N."/>
            <person name="Reuter R."/>
            <person name="Roth S."/>
            <person name="Savard J."/>
            <person name="Schinko J.B."/>
            <person name="Schmitt C."/>
            <person name="Schoppmeier M."/>
            <person name="Schroder R."/>
            <person name="Shippy T.D."/>
            <person name="Simonnet F."/>
            <person name="Marques-Souza H."/>
            <person name="Tautz D."/>
            <person name="Tomoyasu Y."/>
            <person name="Trauner J."/>
            <person name="Van der Zee M."/>
            <person name="Vervoort M."/>
            <person name="Wittkopp N."/>
            <person name="Wimmer E.A."/>
            <person name="Yang X."/>
            <person name="Jones A.K."/>
            <person name="Sattelle D.B."/>
            <person name="Ebert P.R."/>
            <person name="Nelson D."/>
            <person name="Scott J.G."/>
            <person name="Beeman R.W."/>
            <person name="Muthukrishnan S."/>
            <person name="Kramer K.J."/>
            <person name="Arakane Y."/>
            <person name="Beeman R.W."/>
            <person name="Zhu Q."/>
            <person name="Hogenkamp D."/>
            <person name="Dixit R."/>
            <person name="Oppert B."/>
            <person name="Jiang H."/>
            <person name="Zou Z."/>
            <person name="Marshall J."/>
            <person name="Elpidina E."/>
            <person name="Vinokurov K."/>
            <person name="Oppert C."/>
            <person name="Zou Z."/>
            <person name="Evans J."/>
            <person name="Lu Z."/>
            <person name="Zhao P."/>
            <person name="Sumathipala N."/>
            <person name="Altincicek B."/>
            <person name="Vilcinskas A."/>
            <person name="Williams M."/>
            <person name="Hultmark D."/>
            <person name="Hetru C."/>
            <person name="Jiang H."/>
            <person name="Grimmelikhuijzen C.J."/>
            <person name="Hauser F."/>
            <person name="Cazzamali G."/>
            <person name="Williamson M."/>
            <person name="Park Y."/>
            <person name="Li B."/>
            <person name="Tanaka Y."/>
            <person name="Predel R."/>
            <person name="Neupert S."/>
            <person name="Schachtner J."/>
            <person name="Verleyen P."/>
            <person name="Raible F."/>
            <person name="Bork P."/>
            <person name="Friedrich M."/>
            <person name="Walden K.K."/>
            <person name="Robertson H.M."/>
            <person name="Angeli S."/>
            <person name="Foret S."/>
            <person name="Bucher G."/>
            <person name="Schuetz S."/>
            <person name="Maleszka R."/>
            <person name="Wimmer E.A."/>
            <person name="Beeman R.W."/>
            <person name="Lorenzen M."/>
            <person name="Tomoyasu Y."/>
            <person name="Miller S.C."/>
            <person name="Grossmann D."/>
            <person name="Bucher G."/>
        </authorList>
    </citation>
    <scope>NUCLEOTIDE SEQUENCE [LARGE SCALE GENOMIC DNA]</scope>
    <source>
        <strain evidence="2 3">Georgia GA2</strain>
    </source>
</reference>
<reference evidence="2 3" key="2">
    <citation type="journal article" date="2010" name="Nucleic Acids Res.">
        <title>BeetleBase in 2010: revisions to provide comprehensive genomic information for Tribolium castaneum.</title>
        <authorList>
            <person name="Kim H.S."/>
            <person name="Murphy T."/>
            <person name="Xia J."/>
            <person name="Caragea D."/>
            <person name="Park Y."/>
            <person name="Beeman R.W."/>
            <person name="Lorenzen M.D."/>
            <person name="Butcher S."/>
            <person name="Manak J.R."/>
            <person name="Brown S.J."/>
        </authorList>
    </citation>
    <scope>GENOME REANNOTATION</scope>
    <source>
        <strain evidence="2 3">Georgia GA2</strain>
    </source>
</reference>
<proteinExistence type="predicted"/>
<accession>D6WTJ4</accession>
<evidence type="ECO:0000256" key="1">
    <source>
        <dbReference type="SAM" id="MobiDB-lite"/>
    </source>
</evidence>
<keyword evidence="3" id="KW-1185">Reference proteome</keyword>
<feature type="compositionally biased region" description="Basic residues" evidence="1">
    <location>
        <begin position="39"/>
        <end position="54"/>
    </location>
</feature>
<dbReference type="InParanoid" id="D6WTJ4"/>
<organism evidence="2 3">
    <name type="scientific">Tribolium castaneum</name>
    <name type="common">Red flour beetle</name>
    <dbReference type="NCBI Taxonomy" id="7070"/>
    <lineage>
        <taxon>Eukaryota</taxon>
        <taxon>Metazoa</taxon>
        <taxon>Ecdysozoa</taxon>
        <taxon>Arthropoda</taxon>
        <taxon>Hexapoda</taxon>
        <taxon>Insecta</taxon>
        <taxon>Pterygota</taxon>
        <taxon>Neoptera</taxon>
        <taxon>Endopterygota</taxon>
        <taxon>Coleoptera</taxon>
        <taxon>Polyphaga</taxon>
        <taxon>Cucujiformia</taxon>
        <taxon>Tenebrionidae</taxon>
        <taxon>Tenebrionidae incertae sedis</taxon>
        <taxon>Tribolium</taxon>
    </lineage>
</organism>
<evidence type="ECO:0000313" key="2">
    <source>
        <dbReference type="EMBL" id="EFA05841.1"/>
    </source>
</evidence>
<dbReference type="EMBL" id="KQ971354">
    <property type="protein sequence ID" value="EFA05841.1"/>
    <property type="molecule type" value="Genomic_DNA"/>
</dbReference>
<evidence type="ECO:0000313" key="3">
    <source>
        <dbReference type="Proteomes" id="UP000007266"/>
    </source>
</evidence>
<feature type="region of interest" description="Disordered" evidence="1">
    <location>
        <begin position="39"/>
        <end position="64"/>
    </location>
</feature>